<proteinExistence type="predicted"/>
<dbReference type="InterPro" id="IPR056015">
    <property type="entry name" value="DUF7593"/>
</dbReference>
<feature type="region of interest" description="Disordered" evidence="2">
    <location>
        <begin position="513"/>
        <end position="577"/>
    </location>
</feature>
<feature type="compositionally biased region" description="Basic and acidic residues" evidence="2">
    <location>
        <begin position="23"/>
        <end position="32"/>
    </location>
</feature>
<feature type="compositionally biased region" description="Polar residues" evidence="2">
    <location>
        <begin position="825"/>
        <end position="834"/>
    </location>
</feature>
<dbReference type="GO" id="GO:0005654">
    <property type="term" value="C:nucleoplasm"/>
    <property type="evidence" value="ECO:0007669"/>
    <property type="project" value="TreeGrafter"/>
</dbReference>
<dbReference type="PANTHER" id="PTHR24149:SF14">
    <property type="entry name" value="ANKYRIN REPEAT DOMAIN 12"/>
    <property type="match status" value="1"/>
</dbReference>
<feature type="compositionally biased region" description="Basic and acidic residues" evidence="2">
    <location>
        <begin position="150"/>
        <end position="162"/>
    </location>
</feature>
<feature type="compositionally biased region" description="Basic and acidic residues" evidence="2">
    <location>
        <begin position="1022"/>
        <end position="1058"/>
    </location>
</feature>
<feature type="compositionally biased region" description="Polar residues" evidence="2">
    <location>
        <begin position="738"/>
        <end position="771"/>
    </location>
</feature>
<dbReference type="GeneID" id="89973402"/>
<feature type="compositionally biased region" description="Basic residues" evidence="2">
    <location>
        <begin position="839"/>
        <end position="854"/>
    </location>
</feature>
<feature type="compositionally biased region" description="Basic and acidic residues" evidence="2">
    <location>
        <begin position="938"/>
        <end position="949"/>
    </location>
</feature>
<dbReference type="Gene3D" id="1.25.40.20">
    <property type="entry name" value="Ankyrin repeat-containing domain"/>
    <property type="match status" value="2"/>
</dbReference>
<dbReference type="InterPro" id="IPR056485">
    <property type="entry name" value="ARM_KRIT1"/>
</dbReference>
<sequence length="1317" mass="146158">MSGVLISLPFPSAFSTQTVLKTADDNDQAKNEEEVDTVMNGVGAAAGPQNVAVDKNSEPAQSASKSPSHTPSNTNPTEPTSEPAAVGSPEDRIMDKVATIDTAGNENGVAAAAAAAAAEADGDSEAETLIQSPEKQRTNADTTSVAGSQHTERERAKEDDSPSRATATDSDNRSRKRKRSLIDHKDDENSLSSSRHSSPLSSPRAPTHSPDSDSDLSSRIELHHPRSGLQRRPSDPAADSDDAEDKSVQIQTRRRRPSDLLPPISKHRNKTHNSGPDPGSSERRETRSATYPRHSSNERSPSPRPPVRREHRRGVSTQLTLGDVERKKRGRPPAINTKRSGSADRVPSPSDSDSDSPQTRPPLNKLSSADHDAMSPAKASGPRKIRDKNGRTALSRACNANDLASAQAKFAERPQDLNLADNAGNTPLQIASLMGFEDIVKFLLESNADVDTRNIDKETPLIDAVENGHLEVVRLLLQHGANPRLGNAKGDEPYELVPLDDPNHAELRRLLADARENNTNRRKSSDQVEIAQDRNSSRAASAASPRDSPPINGPRSPPNPTQRRRTGRSESTRNDLLWQANTQENLTRLAAKGDVQGVANILNILQKAETESLIAAAKAGHEEVLQYLLGMGDPETDPDPLRHLKAGYNTPVLAAIGRGHPEVVKLLVEQSGFDPTKRILKGKSYYEIASERKGEQWQKEVDILKSAYDKHATGRSRKGASPRMTRDSDKQKSRPVRRSQSPISSKLRNSTSSSPTLTHKSLPNKSPQSSQKGRDRESGSTDGGNRRKHLPARREIGDPAVAVSSDQDQTVAAPRKSHVKRRSQSDLPQASQLDLDSAHRRRRLVSGKEHRRRKSIVEEEASGEDDSIIAVKTEARSSTILKRQRESFSPPADVAEEEGTGRSITKKRRTVVESSPEESRPGPKKRNNQSLSSSVEQNSEHIPSEDERPKRRKLSKNDQNVPLSDKSRDEMLVDKPEETSQADNGHDVSKESNDKHAKPLAEEVEVPVKSEPVDTGPTEAELELKREEEERKAAEARRAEEDRLAAEKAAEEQRIAEEKERIKKAEEEAERKRKEEEERQERIRRELEERQRRQEEQLRLARLEIERRRREALPALLCRTAFLIDNEPSTSKSVPWLSRFLPLFTAKLSQLDNESSVVEHDSLWVPNFQVAGLLATKDLNLRNYTSLDKRPVTPAQRQSLWRVSRNMLSYDYDTNSLNTTIKQANQKEEEERPKFFAMEELFWVKLSDFNDQLFRHPHLNSLSLKKQAISLRTIGSYTPTAHSPQTNGFPSSSPPKLTNGVNPLVPPTLYSNGYTRL</sequence>
<feature type="compositionally biased region" description="Low complexity" evidence="2">
    <location>
        <begin position="190"/>
        <end position="204"/>
    </location>
</feature>
<evidence type="ECO:0000313" key="5">
    <source>
        <dbReference type="EMBL" id="KAK5063148.1"/>
    </source>
</evidence>
<feature type="repeat" description="ANK" evidence="1">
    <location>
        <begin position="456"/>
        <end position="488"/>
    </location>
</feature>
<dbReference type="SMART" id="SM00248">
    <property type="entry name" value="ANK"/>
    <property type="match status" value="5"/>
</dbReference>
<feature type="region of interest" description="Disordered" evidence="2">
    <location>
        <begin position="1279"/>
        <end position="1304"/>
    </location>
</feature>
<dbReference type="Pfam" id="PF24513">
    <property type="entry name" value="DUF7593"/>
    <property type="match status" value="1"/>
</dbReference>
<protein>
    <submittedName>
        <fullName evidence="5">Uncharacterized protein</fullName>
    </submittedName>
</protein>
<evidence type="ECO:0000313" key="6">
    <source>
        <dbReference type="Proteomes" id="UP001358417"/>
    </source>
</evidence>
<feature type="compositionally biased region" description="Low complexity" evidence="2">
    <location>
        <begin position="537"/>
        <end position="546"/>
    </location>
</feature>
<dbReference type="RefSeq" id="XP_064711420.1">
    <property type="nucleotide sequence ID" value="XM_064848796.1"/>
</dbReference>
<dbReference type="PANTHER" id="PTHR24149">
    <property type="entry name" value="ANKYRIN REPEAT DOMAIN-CONTAINING PROTEIN 12"/>
    <property type="match status" value="1"/>
</dbReference>
<feature type="compositionally biased region" description="Acidic residues" evidence="2">
    <location>
        <begin position="858"/>
        <end position="867"/>
    </location>
</feature>
<keyword evidence="6" id="KW-1185">Reference proteome</keyword>
<name>A0AAV9NQ37_9EURO</name>
<dbReference type="Proteomes" id="UP001358417">
    <property type="component" value="Unassembled WGS sequence"/>
</dbReference>
<dbReference type="PROSITE" id="PS50088">
    <property type="entry name" value="ANK_REPEAT"/>
    <property type="match status" value="2"/>
</dbReference>
<dbReference type="InterPro" id="IPR036770">
    <property type="entry name" value="Ankyrin_rpt-contain_sf"/>
</dbReference>
<feature type="compositionally biased region" description="Pro residues" evidence="2">
    <location>
        <begin position="547"/>
        <end position="560"/>
    </location>
</feature>
<dbReference type="SUPFAM" id="SSF48403">
    <property type="entry name" value="Ankyrin repeat"/>
    <property type="match status" value="1"/>
</dbReference>
<evidence type="ECO:0000256" key="2">
    <source>
        <dbReference type="SAM" id="MobiDB-lite"/>
    </source>
</evidence>
<dbReference type="Pfam" id="PF12796">
    <property type="entry name" value="Ank_2"/>
    <property type="match status" value="1"/>
</dbReference>
<feature type="compositionally biased region" description="Low complexity" evidence="2">
    <location>
        <begin position="103"/>
        <end position="119"/>
    </location>
</feature>
<feature type="compositionally biased region" description="Low complexity" evidence="2">
    <location>
        <begin position="347"/>
        <end position="357"/>
    </location>
</feature>
<feature type="compositionally biased region" description="Polar residues" evidence="2">
    <location>
        <begin position="129"/>
        <end position="149"/>
    </location>
</feature>
<feature type="region of interest" description="Disordered" evidence="2">
    <location>
        <begin position="23"/>
        <end position="388"/>
    </location>
</feature>
<dbReference type="InterPro" id="IPR002110">
    <property type="entry name" value="Ankyrin_rpt"/>
</dbReference>
<dbReference type="InterPro" id="IPR053210">
    <property type="entry name" value="ANKRD12"/>
</dbReference>
<feature type="compositionally biased region" description="Polar residues" evidence="2">
    <location>
        <begin position="1279"/>
        <end position="1301"/>
    </location>
</feature>
<feature type="compositionally biased region" description="Polar residues" evidence="2">
    <location>
        <begin position="928"/>
        <end position="937"/>
    </location>
</feature>
<feature type="compositionally biased region" description="Basic and acidic residues" evidence="2">
    <location>
        <begin position="965"/>
        <end position="1012"/>
    </location>
</feature>
<organism evidence="5 6">
    <name type="scientific">Exophiala bonariae</name>
    <dbReference type="NCBI Taxonomy" id="1690606"/>
    <lineage>
        <taxon>Eukaryota</taxon>
        <taxon>Fungi</taxon>
        <taxon>Dikarya</taxon>
        <taxon>Ascomycota</taxon>
        <taxon>Pezizomycotina</taxon>
        <taxon>Eurotiomycetes</taxon>
        <taxon>Chaetothyriomycetidae</taxon>
        <taxon>Chaetothyriales</taxon>
        <taxon>Herpotrichiellaceae</taxon>
        <taxon>Exophiala</taxon>
    </lineage>
</organism>
<comment type="caution">
    <text evidence="5">The sequence shown here is derived from an EMBL/GenBank/DDBJ whole genome shotgun (WGS) entry which is preliminary data.</text>
</comment>
<accession>A0AAV9NQ37</accession>
<gene>
    <name evidence="5" type="ORF">LTR84_005224</name>
</gene>
<feature type="compositionally biased region" description="Low complexity" evidence="2">
    <location>
        <begin position="66"/>
        <end position="83"/>
    </location>
</feature>
<feature type="repeat" description="ANK" evidence="1">
    <location>
        <begin position="423"/>
        <end position="455"/>
    </location>
</feature>
<dbReference type="Pfam" id="PF24521">
    <property type="entry name" value="Ank_KRIT1"/>
    <property type="match status" value="1"/>
</dbReference>
<evidence type="ECO:0000259" key="4">
    <source>
        <dbReference type="Pfam" id="PF24521"/>
    </source>
</evidence>
<feature type="domain" description="KRIT1 ARM-repeats" evidence="4">
    <location>
        <begin position="565"/>
        <end position="712"/>
    </location>
</feature>
<keyword evidence="1" id="KW-0040">ANK repeat</keyword>
<reference evidence="5 6" key="1">
    <citation type="submission" date="2023-08" db="EMBL/GenBank/DDBJ databases">
        <title>Black Yeasts Isolated from many extreme environments.</title>
        <authorList>
            <person name="Coleine C."/>
            <person name="Stajich J.E."/>
            <person name="Selbmann L."/>
        </authorList>
    </citation>
    <scope>NUCLEOTIDE SEQUENCE [LARGE SCALE GENOMIC DNA]</scope>
    <source>
        <strain evidence="5 6">CCFEE 5792</strain>
    </source>
</reference>
<dbReference type="EMBL" id="JAVRRD010000002">
    <property type="protein sequence ID" value="KAK5063148.1"/>
    <property type="molecule type" value="Genomic_DNA"/>
</dbReference>
<feature type="compositionally biased region" description="Basic and acidic residues" evidence="2">
    <location>
        <begin position="513"/>
        <end position="536"/>
    </location>
</feature>
<evidence type="ECO:0000259" key="3">
    <source>
        <dbReference type="Pfam" id="PF24513"/>
    </source>
</evidence>
<evidence type="ECO:0000256" key="1">
    <source>
        <dbReference type="PROSITE-ProRule" id="PRU00023"/>
    </source>
</evidence>
<feature type="region of interest" description="Disordered" evidence="2">
    <location>
        <begin position="708"/>
        <end position="1058"/>
    </location>
</feature>
<dbReference type="PROSITE" id="PS50297">
    <property type="entry name" value="ANK_REP_REGION"/>
    <property type="match status" value="2"/>
</dbReference>
<feature type="domain" description="DUF7593" evidence="3">
    <location>
        <begin position="1109"/>
        <end position="1258"/>
    </location>
</feature>